<dbReference type="PANTHER" id="PTHR43133">
    <property type="entry name" value="RNA POLYMERASE ECF-TYPE SIGMA FACTO"/>
    <property type="match status" value="1"/>
</dbReference>
<sequence length="163" mass="18078">MRNQIRTVLPALRRFALSLTGNLADADDLLQSTVERLLSRPVPADTELAPWAFKICRNLWIDQHRAAKVRQRAAANPELQCGNSFDNEAQVTALLSLREVEEAMQRLPEEQRLVLSLIAIQDLSYKEAAAILGVPKGTIMSRLARARSKLVSEFNRDSAGASA</sequence>
<feature type="domain" description="RNA polymerase sigma-70 region 2" evidence="5">
    <location>
        <begin position="5"/>
        <end position="68"/>
    </location>
</feature>
<name>A0AAW7R2N3_9GAMM</name>
<gene>
    <name evidence="7" type="ORF">J6I90_07765</name>
    <name evidence="8" type="ORF">J6I92_07690</name>
</gene>
<dbReference type="Pfam" id="PF08281">
    <property type="entry name" value="Sigma70_r4_2"/>
    <property type="match status" value="1"/>
</dbReference>
<dbReference type="SUPFAM" id="SSF88659">
    <property type="entry name" value="Sigma3 and sigma4 domains of RNA polymerase sigma factors"/>
    <property type="match status" value="1"/>
</dbReference>
<dbReference type="RefSeq" id="WP_301774607.1">
    <property type="nucleotide sequence ID" value="NZ_JAGGJB010000004.1"/>
</dbReference>
<dbReference type="InterPro" id="IPR013249">
    <property type="entry name" value="RNA_pol_sigma70_r4_t2"/>
</dbReference>
<dbReference type="EMBL" id="JAGGJB010000004">
    <property type="protein sequence ID" value="MDN7124774.1"/>
    <property type="molecule type" value="Genomic_DNA"/>
</dbReference>
<dbReference type="CDD" id="cd06171">
    <property type="entry name" value="Sigma70_r4"/>
    <property type="match status" value="1"/>
</dbReference>
<comment type="caution">
    <text evidence="7">The sequence shown here is derived from an EMBL/GenBank/DDBJ whole genome shotgun (WGS) entry which is preliminary data.</text>
</comment>
<feature type="domain" description="RNA polymerase sigma factor 70 region 4 type 2" evidence="6">
    <location>
        <begin position="98"/>
        <end position="150"/>
    </location>
</feature>
<dbReference type="InterPro" id="IPR013325">
    <property type="entry name" value="RNA_pol_sigma_r2"/>
</dbReference>
<evidence type="ECO:0000313" key="9">
    <source>
        <dbReference type="Proteomes" id="UP001169491"/>
    </source>
</evidence>
<dbReference type="Pfam" id="PF04542">
    <property type="entry name" value="Sigma70_r2"/>
    <property type="match status" value="1"/>
</dbReference>
<dbReference type="InterPro" id="IPR007627">
    <property type="entry name" value="RNA_pol_sigma70_r2"/>
</dbReference>
<keyword evidence="2" id="KW-0805">Transcription regulation</keyword>
<dbReference type="Proteomes" id="UP001169491">
    <property type="component" value="Unassembled WGS sequence"/>
</dbReference>
<protein>
    <submittedName>
        <fullName evidence="7">RNA polymerase sigma factor</fullName>
    </submittedName>
</protein>
<dbReference type="InterPro" id="IPR036388">
    <property type="entry name" value="WH-like_DNA-bd_sf"/>
</dbReference>
<comment type="similarity">
    <text evidence="1">Belongs to the sigma-70 factor family. ECF subfamily.</text>
</comment>
<reference evidence="9 10" key="1">
    <citation type="submission" date="2021-03" db="EMBL/GenBank/DDBJ databases">
        <title>Pseudidiomarina terrestris, a new bacterium isolated from saline soil.</title>
        <authorList>
            <person name="Galisteo C."/>
            <person name="De La Haba R."/>
            <person name="Sanchez-Porro C."/>
            <person name="Ventosa A."/>
        </authorList>
    </citation>
    <scope>NUCLEOTIDE SEQUENCE [LARGE SCALE GENOMIC DNA]</scope>
    <source>
        <strain evidence="7 10">1APP75-32.1</strain>
        <strain evidence="9">1APR75-15</strain>
        <strain evidence="8">1ASR75-15</strain>
    </source>
</reference>
<evidence type="ECO:0000313" key="8">
    <source>
        <dbReference type="EMBL" id="MDN7129752.1"/>
    </source>
</evidence>
<accession>A0AAW7R2N3</accession>
<dbReference type="GO" id="GO:0006352">
    <property type="term" value="P:DNA-templated transcription initiation"/>
    <property type="evidence" value="ECO:0007669"/>
    <property type="project" value="InterPro"/>
</dbReference>
<keyword evidence="9" id="KW-1185">Reference proteome</keyword>
<dbReference type="GO" id="GO:0016987">
    <property type="term" value="F:sigma factor activity"/>
    <property type="evidence" value="ECO:0007669"/>
    <property type="project" value="UniProtKB-KW"/>
</dbReference>
<evidence type="ECO:0000256" key="2">
    <source>
        <dbReference type="ARBA" id="ARBA00023015"/>
    </source>
</evidence>
<evidence type="ECO:0000313" key="10">
    <source>
        <dbReference type="Proteomes" id="UP001169492"/>
    </source>
</evidence>
<dbReference type="NCBIfam" id="TIGR02937">
    <property type="entry name" value="sigma70-ECF"/>
    <property type="match status" value="1"/>
</dbReference>
<dbReference type="Gene3D" id="1.10.10.10">
    <property type="entry name" value="Winged helix-like DNA-binding domain superfamily/Winged helix DNA-binding domain"/>
    <property type="match status" value="1"/>
</dbReference>
<evidence type="ECO:0000256" key="3">
    <source>
        <dbReference type="ARBA" id="ARBA00023082"/>
    </source>
</evidence>
<dbReference type="Proteomes" id="UP001169492">
    <property type="component" value="Unassembled WGS sequence"/>
</dbReference>
<evidence type="ECO:0000256" key="4">
    <source>
        <dbReference type="ARBA" id="ARBA00023163"/>
    </source>
</evidence>
<keyword evidence="4" id="KW-0804">Transcription</keyword>
<evidence type="ECO:0000259" key="5">
    <source>
        <dbReference type="Pfam" id="PF04542"/>
    </source>
</evidence>
<dbReference type="InterPro" id="IPR014284">
    <property type="entry name" value="RNA_pol_sigma-70_dom"/>
</dbReference>
<dbReference type="EMBL" id="JAGGJC010000002">
    <property type="protein sequence ID" value="MDN7129752.1"/>
    <property type="molecule type" value="Genomic_DNA"/>
</dbReference>
<keyword evidence="3" id="KW-0731">Sigma factor</keyword>
<dbReference type="InterPro" id="IPR013324">
    <property type="entry name" value="RNA_pol_sigma_r3/r4-like"/>
</dbReference>
<dbReference type="Gene3D" id="1.10.1740.10">
    <property type="match status" value="1"/>
</dbReference>
<dbReference type="SUPFAM" id="SSF88946">
    <property type="entry name" value="Sigma2 domain of RNA polymerase sigma factors"/>
    <property type="match status" value="1"/>
</dbReference>
<dbReference type="PANTHER" id="PTHR43133:SF25">
    <property type="entry name" value="RNA POLYMERASE SIGMA FACTOR RFAY-RELATED"/>
    <property type="match status" value="1"/>
</dbReference>
<evidence type="ECO:0000259" key="6">
    <source>
        <dbReference type="Pfam" id="PF08281"/>
    </source>
</evidence>
<dbReference type="GO" id="GO:0003677">
    <property type="term" value="F:DNA binding"/>
    <property type="evidence" value="ECO:0007669"/>
    <property type="project" value="InterPro"/>
</dbReference>
<dbReference type="AlphaFoldDB" id="A0AAW7R2N3"/>
<proteinExistence type="inferred from homology"/>
<dbReference type="InterPro" id="IPR039425">
    <property type="entry name" value="RNA_pol_sigma-70-like"/>
</dbReference>
<evidence type="ECO:0000256" key="1">
    <source>
        <dbReference type="ARBA" id="ARBA00010641"/>
    </source>
</evidence>
<evidence type="ECO:0000313" key="7">
    <source>
        <dbReference type="EMBL" id="MDN7124774.1"/>
    </source>
</evidence>
<organism evidence="7 10">
    <name type="scientific">Pseudidiomarina terrestris</name>
    <dbReference type="NCBI Taxonomy" id="2820060"/>
    <lineage>
        <taxon>Bacteria</taxon>
        <taxon>Pseudomonadati</taxon>
        <taxon>Pseudomonadota</taxon>
        <taxon>Gammaproteobacteria</taxon>
        <taxon>Alteromonadales</taxon>
        <taxon>Idiomarinaceae</taxon>
        <taxon>Pseudidiomarina</taxon>
    </lineage>
</organism>